<organism evidence="3 4">
    <name type="scientific">Pectobacterium phage Jarilo</name>
    <dbReference type="NCBI Taxonomy" id="2163634"/>
    <lineage>
        <taxon>Viruses</taxon>
        <taxon>Duplodnaviria</taxon>
        <taxon>Heunggongvirae</taxon>
        <taxon>Uroviricota</taxon>
        <taxon>Caudoviricetes</taxon>
        <taxon>Autographivirales</taxon>
        <taxon>Autotranscriptaviridae</taxon>
        <taxon>Studiervirinae</taxon>
        <taxon>Jarilovirus</taxon>
        <taxon>Jarilovirus jarilo</taxon>
    </lineage>
</organism>
<keyword evidence="1" id="KW-1171">Viral genome ejection through host cell envelope</keyword>
<dbReference type="Pfam" id="PF26212">
    <property type="entry name" value="Phage_T7_Gp15"/>
    <property type="match status" value="1"/>
</dbReference>
<keyword evidence="1" id="KW-1160">Virus entry into host cell</keyword>
<keyword evidence="1" id="KW-1049">Host periplasm</keyword>
<dbReference type="EMBL" id="MH059637">
    <property type="protein sequence ID" value="AWD92520.1"/>
    <property type="molecule type" value="Genomic_DNA"/>
</dbReference>
<feature type="region of interest" description="Disordered" evidence="2">
    <location>
        <begin position="730"/>
        <end position="754"/>
    </location>
</feature>
<keyword evidence="1" id="KW-1244">Viral short tail ejection system</keyword>
<dbReference type="InterPro" id="IPR038993">
    <property type="entry name" value="Gp15"/>
</dbReference>
<dbReference type="GO" id="GO:0099002">
    <property type="term" value="P:symbiont genome ejection through host cell envelope, short tail mechanism"/>
    <property type="evidence" value="ECO:0007669"/>
    <property type="project" value="UniProtKB-UniRule"/>
</dbReference>
<dbReference type="RefSeq" id="YP_009801101.1">
    <property type="nucleotide sequence ID" value="NC_047963.1"/>
</dbReference>
<dbReference type="Proteomes" id="UP000246166">
    <property type="component" value="Segment"/>
</dbReference>
<accession>A0A2S1GSZ3</accession>
<dbReference type="GO" id="GO:0044423">
    <property type="term" value="C:virion component"/>
    <property type="evidence" value="ECO:0007669"/>
    <property type="project" value="UniProtKB-KW"/>
</dbReference>
<evidence type="ECO:0000313" key="4">
    <source>
        <dbReference type="Proteomes" id="UP000246166"/>
    </source>
</evidence>
<comment type="subunit">
    <text evidence="1">Homooctamer. Interacts with gp16; after ejection the gp15-gp16 complex composed of a gp15 octamer and a gp16 tetramer probably binds both the viral DNA and the host inner membrane. Interacts with gp14.</text>
</comment>
<dbReference type="GeneID" id="54991609"/>
<evidence type="ECO:0000313" key="3">
    <source>
        <dbReference type="EMBL" id="AWD92520.1"/>
    </source>
</evidence>
<keyword evidence="1" id="KW-1162">Viral penetration into host cytoplasm</keyword>
<evidence type="ECO:0000256" key="1">
    <source>
        <dbReference type="HAMAP-Rule" id="MF_04122"/>
    </source>
</evidence>
<evidence type="ECO:0000256" key="2">
    <source>
        <dbReference type="SAM" id="MobiDB-lite"/>
    </source>
</evidence>
<dbReference type="GO" id="GO:0044229">
    <property type="term" value="C:host cell periplasmic space"/>
    <property type="evidence" value="ECO:0007669"/>
    <property type="project" value="UniProtKB-SubCell"/>
</dbReference>
<dbReference type="HAMAP" id="MF_04122">
    <property type="entry name" value="GP15_T7"/>
    <property type="match status" value="1"/>
</dbReference>
<protein>
    <recommendedName>
        <fullName evidence="1">Internal virion protein gp15</fullName>
    </recommendedName>
</protein>
<sequence>MASLNDSLSGLPQPGQSRLRGAPVKMNYQMGQVQQQGPRPSWVDTLGNFAKAGADVVASVDTKRKQEADERSNEIIRKLTPEQRREALNNGTLLYQDDPYAMEQLRMKTGRNAAFKIDDDVATKIKEGQFRTREEMEQYRHEALTKGSKEMADQFGLVEADPDYQRGFNANITDRNISLYNAHDVFLSDQAQKGAILNSKVELNSVLQDSSLLARPESGDFFSKYIDNGLVTGSIPSDAQAAQIITGSLNDVVQRPGSTAFLQGLENREVTLNGAKTTYRDLMGDEQWNALMVKAQHAQFQNDAKLTEGFRLGISSATNQADATTGWEMLQGLKADLDKRQPGDQMTPEREMLIQAQTSMQDRFRQESGALAKEMDKQSKTLNKQQVIDAQFTKRLNGQYVSTNYKDMPSNEATGEFTHSDMVNYANSKLAQIEAMDMSEQQKDKMKIDYLRADNKDGAFRTAVGELVTDAGQEWSAAVINGTKLASTPAIDSLRRLRNSDPNLVAALYPDKAELFLTMDMMDKQGIDPQVLIDSDRASRSKTKEMQYEDDKEWATLKNNSESPELKYMPASLDGYGRKIYDSVKYRTGSTEMASQQVDKFLKESTTTFTSDDVDGKSIGIIPKNVLTVTDDPTSWKQGKDILEQAKAGIIKANPWVTNSQLTMYQQGDSIWLMDTTGQIRIRYDQDLLRREYANTMAKQDAAAKEKALEEATKRAPIAAVNKVAAEIKSGKRKGVAQRSQEFREERLEGKKPK</sequence>
<comment type="function">
    <text evidence="1">Component of the cylindrical core that assembles on the inner surface of the capsid during capsid formation and plays a role in viral DNA ejection into the host cell. The inner core is composed of stacked rings of gp14, gp15 and gp16 proteins. Following binding to the host cell surface, the internal core is disassembled and gp15 is ejected along with gp14 and gp16 into the infected cell. Gp15 probably remains associated with gp16. The gp15-gp16 complex binds to both the viral DNA and the host inner membrane, probably escorting the leading end of the genome through the periplasm and controlling the extend of DNA translocated into the host cell.</text>
</comment>
<comment type="subcellular location">
    <subcellularLocation>
        <location evidence="1">Virion</location>
    </subcellularLocation>
    <subcellularLocation>
        <location evidence="1">Host periplasm</location>
    </subcellularLocation>
    <text evidence="1">The gp15-gp16 complex spans the periplasm and the cytoplasmic membrane.</text>
</comment>
<feature type="compositionally biased region" description="Polar residues" evidence="2">
    <location>
        <begin position="1"/>
        <end position="16"/>
    </location>
</feature>
<feature type="compositionally biased region" description="Basic and acidic residues" evidence="2">
    <location>
        <begin position="741"/>
        <end position="754"/>
    </location>
</feature>
<comment type="similarity">
    <text evidence="1">Belongs to the T7virus internal virion protein gp15 family.</text>
</comment>
<dbReference type="KEGG" id="vg:54991609"/>
<proteinExistence type="inferred from homology"/>
<keyword evidence="1" id="KW-0946">Virion</keyword>
<keyword evidence="4" id="KW-1185">Reference proteome</keyword>
<name>A0A2S1GSZ3_9CAUD</name>
<feature type="region of interest" description="Disordered" evidence="2">
    <location>
        <begin position="1"/>
        <end position="20"/>
    </location>
</feature>
<reference evidence="4" key="1">
    <citation type="submission" date="2018-03" db="EMBL/GenBank/DDBJ databases">
        <title>Phage therapy in agriculture - a green tech approach to combat plant pathogenic bacteria.</title>
        <authorList>
            <person name="Carstens A.B."/>
            <person name="Djurhuus A.M."/>
            <person name="Hansen L.H."/>
        </authorList>
    </citation>
    <scope>NUCLEOTIDE SEQUENCE [LARGE SCALE GENOMIC DNA]</scope>
</reference>